<feature type="region of interest" description="Disordered" evidence="2">
    <location>
        <begin position="947"/>
        <end position="1152"/>
    </location>
</feature>
<protein>
    <submittedName>
        <fullName evidence="5">Oidioi.mRNA.OKI2018_I69.XSR.g15749.t1.cds</fullName>
    </submittedName>
</protein>
<keyword evidence="1" id="KW-0378">Hydrolase</keyword>
<proteinExistence type="predicted"/>
<feature type="compositionally biased region" description="Basic and acidic residues" evidence="2">
    <location>
        <begin position="1064"/>
        <end position="1086"/>
    </location>
</feature>
<keyword evidence="6" id="KW-1185">Reference proteome</keyword>
<evidence type="ECO:0000313" key="5">
    <source>
        <dbReference type="EMBL" id="CAG5098526.1"/>
    </source>
</evidence>
<dbReference type="Pfam" id="PF00271">
    <property type="entry name" value="Helicase_C"/>
    <property type="match status" value="1"/>
</dbReference>
<dbReference type="PROSITE" id="PS51192">
    <property type="entry name" value="HELICASE_ATP_BIND_1"/>
    <property type="match status" value="1"/>
</dbReference>
<feature type="region of interest" description="Disordered" evidence="2">
    <location>
        <begin position="856"/>
        <end position="895"/>
    </location>
</feature>
<evidence type="ECO:0000259" key="4">
    <source>
        <dbReference type="PROSITE" id="PS51194"/>
    </source>
</evidence>
<sequence length="1306" mass="147610">MSDNNNDAMYEEYMAKAKKFGKDGMLTEAMRFLQSAQRFKKTEKVARRIEALQAVIDQGTSSDENDEQVQTLERGMKMDKEIYEKLYPHQREGVQWMWDAVHLGNESLPTSQRIKGGLLSDDMGLGKTIQVAAFIGALLDMGEARHFLIIVPTSLIPNWEAELRKWVPNVSQFRFSGDIAKRKRERDLYHAQACRSAVVIASYGVCRTSMDALNSKNGRDWTWPYMILDEAHNIKNASRKSSKAIDGIKSTHRLLLTGTPVMNKLVDFFTLMSVMSQDRILDMNQATFKNEYQKPIEIGRTKNARSYEVHRANMLSKVLRDKTDFWILRRTKDEVNEKAESGGSGDGPSFPELPPKNDFVLWCKMTAKQMKIYKDFLSSDDVRNALMAKASPLVQCTVLKKICDHPRRMANNACRAAGLFEGSFNETLANECAANRIHDCDLDTLLEESGKMKVLSELVDAIIPAKMLIFSQSIKILDIVAKILEEKDINYMRMDGKDKIPVRDEKVQRFQRDERIKIFMLTTGVGAVGLTLTAATRVIVFDPDWNPSRDDQAVDRAYRIGQVRPVVVFRLITCDTIEEKIYRKQLFKKSIISQNNGENDDPTRLFTDSDIRELFNPPVSDAENMCSETQKALAVVAKKRKVYPQLLELLEKLNTFKSFHAGIHDHDLAFEAPDVQKEELTEEDKQNLRKIAATVGTGGQSVKKYYPKDVDLPKEAIPYPQYPPRNPLTENSNVDFSRIPFQKPNFDDLSAGTSSGENSGKARIFGNSLDFVRPIKKEEPGEAYKQNMWRKPEPPMLPKMESQVVSLISSEEDLSPVPERKVYRADNIYTNSPHFNRMNMDKLNTTPDDYMKKRLFKESPSSSPSARDERPSQTNPTRRSKLNIDAQSDDSNDDDQMELEIVGGSASAQINHLEQTFFPEARPSLNSTIAPPKRIAALIEDDLNESVSNMSIGGDEPFEDDDDEKSPLPTSPKKSQANREVSVLDDAVQVTQRFAPGEFKFDSFDTETTDPAKNQSNPDGTMSGIGDLPQDLDLKQDEDFDSDATADSYELQIDERSSSMIYQHIRETSKHSKPDDIKPGDAHELTTEEASDLLFGGSSDSDDSPDQPQKSHSSNGLHVSDSQSANSSSRRSFNPILAPDTQKPPENSFLFDSQANVSSMIAETTGEIVDSEEEYNNILHNASVCASRKKRKFKRRSQLPPRQETDDEDDPEESIVEDMDDDMGSFIDDGSEINEQSVSDDESMEAEDHFDSEDERPVKRKAKYGRIVELESDDDETPDDLESDDDDFMKKRVGRRNVINSDSDSD</sequence>
<dbReference type="Pfam" id="PF00176">
    <property type="entry name" value="SNF2-rel_dom"/>
    <property type="match status" value="1"/>
</dbReference>
<feature type="region of interest" description="Disordered" evidence="2">
    <location>
        <begin position="1186"/>
        <end position="1306"/>
    </location>
</feature>
<dbReference type="SUPFAM" id="SSF52540">
    <property type="entry name" value="P-loop containing nucleoside triphosphate hydrolases"/>
    <property type="match status" value="2"/>
</dbReference>
<evidence type="ECO:0000256" key="2">
    <source>
        <dbReference type="SAM" id="MobiDB-lite"/>
    </source>
</evidence>
<dbReference type="CDD" id="cd18793">
    <property type="entry name" value="SF2_C_SNF"/>
    <property type="match status" value="1"/>
</dbReference>
<dbReference type="SMART" id="SM00487">
    <property type="entry name" value="DEXDc"/>
    <property type="match status" value="1"/>
</dbReference>
<dbReference type="SMART" id="SM00490">
    <property type="entry name" value="HELICc"/>
    <property type="match status" value="1"/>
</dbReference>
<reference evidence="5 6" key="1">
    <citation type="submission" date="2021-04" db="EMBL/GenBank/DDBJ databases">
        <authorList>
            <person name="Bliznina A."/>
        </authorList>
    </citation>
    <scope>NUCLEOTIDE SEQUENCE [LARGE SCALE GENOMIC DNA]</scope>
</reference>
<feature type="domain" description="Helicase C-terminal" evidence="4">
    <location>
        <begin position="454"/>
        <end position="611"/>
    </location>
</feature>
<dbReference type="InterPro" id="IPR027417">
    <property type="entry name" value="P-loop_NTPase"/>
</dbReference>
<dbReference type="InterPro" id="IPR000330">
    <property type="entry name" value="SNF2_N"/>
</dbReference>
<dbReference type="Gene3D" id="3.40.50.10810">
    <property type="entry name" value="Tandem AAA-ATPase domain"/>
    <property type="match status" value="1"/>
</dbReference>
<dbReference type="PANTHER" id="PTHR45629">
    <property type="entry name" value="SNF2/RAD54 FAMILY MEMBER"/>
    <property type="match status" value="1"/>
</dbReference>
<evidence type="ECO:0000256" key="1">
    <source>
        <dbReference type="ARBA" id="ARBA00022801"/>
    </source>
</evidence>
<dbReference type="PROSITE" id="PS51194">
    <property type="entry name" value="HELICASE_CTER"/>
    <property type="match status" value="1"/>
</dbReference>
<dbReference type="InterPro" id="IPR014001">
    <property type="entry name" value="Helicase_ATP-bd"/>
</dbReference>
<feature type="compositionally biased region" description="Low complexity" evidence="2">
    <location>
        <begin position="1106"/>
        <end position="1132"/>
    </location>
</feature>
<accession>A0ABN7SFR4</accession>
<dbReference type="Gene3D" id="3.40.50.300">
    <property type="entry name" value="P-loop containing nucleotide triphosphate hydrolases"/>
    <property type="match status" value="1"/>
</dbReference>
<dbReference type="EMBL" id="OU015569">
    <property type="protein sequence ID" value="CAG5098526.1"/>
    <property type="molecule type" value="Genomic_DNA"/>
</dbReference>
<evidence type="ECO:0000259" key="3">
    <source>
        <dbReference type="PROSITE" id="PS51192"/>
    </source>
</evidence>
<dbReference type="InterPro" id="IPR038718">
    <property type="entry name" value="SNF2-like_sf"/>
</dbReference>
<dbReference type="InterPro" id="IPR001650">
    <property type="entry name" value="Helicase_C-like"/>
</dbReference>
<dbReference type="InterPro" id="IPR050496">
    <property type="entry name" value="SNF2_RAD54_helicase_repair"/>
</dbReference>
<feature type="compositionally biased region" description="Acidic residues" evidence="2">
    <location>
        <begin position="1238"/>
        <end position="1254"/>
    </location>
</feature>
<dbReference type="PANTHER" id="PTHR45629:SF7">
    <property type="entry name" value="DNA EXCISION REPAIR PROTEIN ERCC-6-RELATED"/>
    <property type="match status" value="1"/>
</dbReference>
<dbReference type="InterPro" id="IPR049730">
    <property type="entry name" value="SNF2/RAD54-like_C"/>
</dbReference>
<name>A0ABN7SFR4_OIKDI</name>
<feature type="compositionally biased region" description="Acidic residues" evidence="2">
    <location>
        <begin position="1270"/>
        <end position="1287"/>
    </location>
</feature>
<dbReference type="Proteomes" id="UP001158576">
    <property type="component" value="Chromosome XSR"/>
</dbReference>
<feature type="domain" description="Helicase ATP-binding" evidence="3">
    <location>
        <begin position="108"/>
        <end position="278"/>
    </location>
</feature>
<gene>
    <name evidence="5" type="ORF">OKIOD_LOCUS7307</name>
</gene>
<feature type="compositionally biased region" description="Acidic residues" evidence="2">
    <location>
        <begin position="1205"/>
        <end position="1223"/>
    </location>
</feature>
<feature type="compositionally biased region" description="Polar residues" evidence="2">
    <location>
        <begin position="1009"/>
        <end position="1020"/>
    </location>
</feature>
<organism evidence="5 6">
    <name type="scientific">Oikopleura dioica</name>
    <name type="common">Tunicate</name>
    <dbReference type="NCBI Taxonomy" id="34765"/>
    <lineage>
        <taxon>Eukaryota</taxon>
        <taxon>Metazoa</taxon>
        <taxon>Chordata</taxon>
        <taxon>Tunicata</taxon>
        <taxon>Appendicularia</taxon>
        <taxon>Copelata</taxon>
        <taxon>Oikopleuridae</taxon>
        <taxon>Oikopleura</taxon>
    </lineage>
</organism>
<evidence type="ECO:0000313" key="6">
    <source>
        <dbReference type="Proteomes" id="UP001158576"/>
    </source>
</evidence>
<feature type="compositionally biased region" description="Basic residues" evidence="2">
    <location>
        <begin position="1187"/>
        <end position="1197"/>
    </location>
</feature>